<proteinExistence type="predicted"/>
<accession>A0ABY5I2L7</accession>
<organism evidence="1 2">
    <name type="scientific">Allocoprobacillus halotolerans</name>
    <dbReference type="NCBI Taxonomy" id="2944914"/>
    <lineage>
        <taxon>Bacteria</taxon>
        <taxon>Bacillati</taxon>
        <taxon>Bacillota</taxon>
        <taxon>Erysipelotrichia</taxon>
        <taxon>Erysipelotrichales</taxon>
        <taxon>Erysipelotrichaceae</taxon>
        <taxon>Allocoprobacillus</taxon>
    </lineage>
</organism>
<dbReference type="RefSeq" id="WP_290140832.1">
    <property type="nucleotide sequence ID" value="NZ_CP101620.1"/>
</dbReference>
<evidence type="ECO:0000313" key="1">
    <source>
        <dbReference type="EMBL" id="UTY39612.1"/>
    </source>
</evidence>
<dbReference type="EMBL" id="CP101620">
    <property type="protein sequence ID" value="UTY39612.1"/>
    <property type="molecule type" value="Genomic_DNA"/>
</dbReference>
<reference evidence="1" key="1">
    <citation type="submission" date="2022-07" db="EMBL/GenBank/DDBJ databases">
        <title>Faecal culturing of patients with breast cancer.</title>
        <authorList>
            <person name="Teng N.M.Y."/>
            <person name="Kiu R."/>
            <person name="Evans R."/>
            <person name="Baker D.J."/>
            <person name="Zenner C."/>
            <person name="Robinson S.D."/>
            <person name="Hall L.J."/>
        </authorList>
    </citation>
    <scope>NUCLEOTIDE SEQUENCE</scope>
    <source>
        <strain evidence="1">LH1062</strain>
    </source>
</reference>
<dbReference type="PROSITE" id="PS51257">
    <property type="entry name" value="PROKAR_LIPOPROTEIN"/>
    <property type="match status" value="1"/>
</dbReference>
<keyword evidence="2" id="KW-1185">Reference proteome</keyword>
<dbReference type="Proteomes" id="UP001060112">
    <property type="component" value="Chromosome"/>
</dbReference>
<sequence>MGKQKRKFIILLCIIYLFGTACGYITSRISQSNNTLEFVDVQKNELSIYYDFFDIDDLVYVKDHLNTKIYLNEKGDLYNRTNLFLQNYKVNISLINNQSDEIYVVFDEIDWNINETLNINLKINEEEIKDKSKLSDLEKQLEKMENNQTHEIMYCVEVVPENNSQNIMRTIGMLNTK</sequence>
<name>A0ABY5I2L7_9FIRM</name>
<protein>
    <recommendedName>
        <fullName evidence="3">Lipoprotein</fullName>
    </recommendedName>
</protein>
<evidence type="ECO:0008006" key="3">
    <source>
        <dbReference type="Google" id="ProtNLM"/>
    </source>
</evidence>
<gene>
    <name evidence="1" type="ORF">NMU03_01920</name>
</gene>
<evidence type="ECO:0000313" key="2">
    <source>
        <dbReference type="Proteomes" id="UP001060112"/>
    </source>
</evidence>